<dbReference type="Gramene" id="AUR62042311-RA">
    <property type="protein sequence ID" value="AUR62042311-RA:cds"/>
    <property type="gene ID" value="AUR62042311"/>
</dbReference>
<feature type="region of interest" description="Disordered" evidence="2">
    <location>
        <begin position="1"/>
        <end position="35"/>
    </location>
</feature>
<protein>
    <submittedName>
        <fullName evidence="3">Uncharacterized protein</fullName>
    </submittedName>
</protein>
<name>A0A803N8W0_CHEQI</name>
<sequence>MDNRQFLPTDHKWRDNKSFNGKVEKRGPPRKLSSNEILEQLKDLEDMKFGKTMKLPKRDDNWKKKSTKSFGRTRQEIKKNGGKCSRVDVLVATRTRKSEKAVNAINLANNTHAVDEINKLKEQREQGLNEKTDEKIIQDVLGKDTHGYLKAHGPGRSITQHFKVKPSRIDLTQEVNEVIKKADQAIEDARKEVETARTEAEQAKIEAEQAKKRRKLLRMTWTEKLLIIMQFGRRSLVNFWIFLEQEVHQILMI</sequence>
<evidence type="ECO:0000256" key="2">
    <source>
        <dbReference type="SAM" id="MobiDB-lite"/>
    </source>
</evidence>
<organism evidence="3 4">
    <name type="scientific">Chenopodium quinoa</name>
    <name type="common">Quinoa</name>
    <dbReference type="NCBI Taxonomy" id="63459"/>
    <lineage>
        <taxon>Eukaryota</taxon>
        <taxon>Viridiplantae</taxon>
        <taxon>Streptophyta</taxon>
        <taxon>Embryophyta</taxon>
        <taxon>Tracheophyta</taxon>
        <taxon>Spermatophyta</taxon>
        <taxon>Magnoliopsida</taxon>
        <taxon>eudicotyledons</taxon>
        <taxon>Gunneridae</taxon>
        <taxon>Pentapetalae</taxon>
        <taxon>Caryophyllales</taxon>
        <taxon>Chenopodiaceae</taxon>
        <taxon>Chenopodioideae</taxon>
        <taxon>Atripliceae</taxon>
        <taxon>Chenopodium</taxon>
    </lineage>
</organism>
<dbReference type="EnsemblPlants" id="AUR62042311-RA">
    <property type="protein sequence ID" value="AUR62042311-RA:cds"/>
    <property type="gene ID" value="AUR62042311"/>
</dbReference>
<feature type="compositionally biased region" description="Basic and acidic residues" evidence="2">
    <location>
        <begin position="1"/>
        <end position="27"/>
    </location>
</feature>
<dbReference type="AlphaFoldDB" id="A0A803N8W0"/>
<keyword evidence="1" id="KW-0175">Coiled coil</keyword>
<reference evidence="3" key="2">
    <citation type="submission" date="2021-03" db="UniProtKB">
        <authorList>
            <consortium name="EnsemblPlants"/>
        </authorList>
    </citation>
    <scope>IDENTIFICATION</scope>
</reference>
<feature type="region of interest" description="Disordered" evidence="2">
    <location>
        <begin position="57"/>
        <end position="76"/>
    </location>
</feature>
<feature type="coiled-coil region" evidence="1">
    <location>
        <begin position="172"/>
        <end position="220"/>
    </location>
</feature>
<dbReference type="InterPro" id="IPR004242">
    <property type="entry name" value="Transposase_21"/>
</dbReference>
<proteinExistence type="predicted"/>
<dbReference type="Pfam" id="PF02992">
    <property type="entry name" value="Transposase_21"/>
    <property type="match status" value="1"/>
</dbReference>
<accession>A0A803N8W0</accession>
<evidence type="ECO:0000256" key="1">
    <source>
        <dbReference type="SAM" id="Coils"/>
    </source>
</evidence>
<evidence type="ECO:0000313" key="3">
    <source>
        <dbReference type="EnsemblPlants" id="AUR62042311-RA:cds"/>
    </source>
</evidence>
<evidence type="ECO:0000313" key="4">
    <source>
        <dbReference type="Proteomes" id="UP000596660"/>
    </source>
</evidence>
<reference evidence="3" key="1">
    <citation type="journal article" date="2017" name="Nature">
        <title>The genome of Chenopodium quinoa.</title>
        <authorList>
            <person name="Jarvis D.E."/>
            <person name="Ho Y.S."/>
            <person name="Lightfoot D.J."/>
            <person name="Schmoeckel S.M."/>
            <person name="Li B."/>
            <person name="Borm T.J.A."/>
            <person name="Ohyanagi H."/>
            <person name="Mineta K."/>
            <person name="Michell C.T."/>
            <person name="Saber N."/>
            <person name="Kharbatia N.M."/>
            <person name="Rupper R.R."/>
            <person name="Sharp A.R."/>
            <person name="Dally N."/>
            <person name="Boughton B.A."/>
            <person name="Woo Y.H."/>
            <person name="Gao G."/>
            <person name="Schijlen E.G.W.M."/>
            <person name="Guo X."/>
            <person name="Momin A.A."/>
            <person name="Negrao S."/>
            <person name="Al-Babili S."/>
            <person name="Gehring C."/>
            <person name="Roessner U."/>
            <person name="Jung C."/>
            <person name="Murphy K."/>
            <person name="Arold S.T."/>
            <person name="Gojobori T."/>
            <person name="van der Linden C.G."/>
            <person name="van Loo E.N."/>
            <person name="Jellen E.N."/>
            <person name="Maughan P.J."/>
            <person name="Tester M."/>
        </authorList>
    </citation>
    <scope>NUCLEOTIDE SEQUENCE [LARGE SCALE GENOMIC DNA]</scope>
    <source>
        <strain evidence="3">cv. PI 614886</strain>
    </source>
</reference>
<dbReference type="Proteomes" id="UP000596660">
    <property type="component" value="Unplaced"/>
</dbReference>
<keyword evidence="4" id="KW-1185">Reference proteome</keyword>